<gene>
    <name evidence="4" type="ORF">EB796_013466</name>
</gene>
<feature type="binding site" evidence="3">
    <location>
        <position position="125"/>
    </location>
    <ligand>
        <name>Zn(2+)</name>
        <dbReference type="ChEBI" id="CHEBI:29105"/>
    </ligand>
</feature>
<dbReference type="Pfam" id="PF01215">
    <property type="entry name" value="COX5B"/>
    <property type="match status" value="1"/>
</dbReference>
<evidence type="ECO:0000313" key="4">
    <source>
        <dbReference type="EMBL" id="KAF6028240.1"/>
    </source>
</evidence>
<dbReference type="InterPro" id="IPR036972">
    <property type="entry name" value="Cyt_c_oxidase_su5b_sf"/>
</dbReference>
<dbReference type="OrthoDB" id="10249250at2759"/>
<proteinExistence type="predicted"/>
<feature type="binding site" evidence="3">
    <location>
        <position position="147"/>
    </location>
    <ligand>
        <name>Zn(2+)</name>
        <dbReference type="ChEBI" id="CHEBI:29105"/>
    </ligand>
</feature>
<dbReference type="Proteomes" id="UP000593567">
    <property type="component" value="Unassembled WGS sequence"/>
</dbReference>
<keyword evidence="1 3" id="KW-0479">Metal-binding</keyword>
<evidence type="ECO:0000313" key="5">
    <source>
        <dbReference type="Proteomes" id="UP000593567"/>
    </source>
</evidence>
<sequence length="179" mass="20595">MASRGILNRCLTLKNQMKMLTNCGNNYLESYYFKQNSFLVTIINTRLFSSSPTDGRQQFNFLPGEKLPLEGAAEEEAENVERWELLQKVKGLDNPFEMNTLTVPAGTQAKPTLVPTIYKERTMGCICKPDSLVIKWMRLELGETQQCDCGHWFKLVPLERINVRYKFCTYLFICFASSP</sequence>
<evidence type="ECO:0000256" key="3">
    <source>
        <dbReference type="PIRSR" id="PIRSR602124-1"/>
    </source>
</evidence>
<evidence type="ECO:0000256" key="2">
    <source>
        <dbReference type="ARBA" id="ARBA00022833"/>
    </source>
</evidence>
<dbReference type="GO" id="GO:0045277">
    <property type="term" value="C:respiratory chain complex IV"/>
    <property type="evidence" value="ECO:0007669"/>
    <property type="project" value="InterPro"/>
</dbReference>
<dbReference type="GO" id="GO:0006123">
    <property type="term" value="P:mitochondrial electron transport, cytochrome c to oxygen"/>
    <property type="evidence" value="ECO:0007669"/>
    <property type="project" value="InterPro"/>
</dbReference>
<protein>
    <submittedName>
        <fullName evidence="4">COX5B</fullName>
    </submittedName>
</protein>
<comment type="caution">
    <text evidence="4">The sequence shown here is derived from an EMBL/GenBank/DDBJ whole genome shotgun (WGS) entry which is preliminary data.</text>
</comment>
<accession>A0A7J7JPJ2</accession>
<feature type="binding site" evidence="3">
    <location>
        <position position="127"/>
    </location>
    <ligand>
        <name>Zn(2+)</name>
        <dbReference type="ChEBI" id="CHEBI:29105"/>
    </ligand>
</feature>
<dbReference type="SUPFAM" id="SSF57802">
    <property type="entry name" value="Rubredoxin-like"/>
    <property type="match status" value="1"/>
</dbReference>
<reference evidence="4" key="1">
    <citation type="submission" date="2020-06" db="EMBL/GenBank/DDBJ databases">
        <title>Draft genome of Bugula neritina, a colonial animal packing powerful symbionts and potential medicines.</title>
        <authorList>
            <person name="Rayko M."/>
        </authorList>
    </citation>
    <scope>NUCLEOTIDE SEQUENCE [LARGE SCALE GENOMIC DNA]</scope>
    <source>
        <strain evidence="4">Kwan_BN1</strain>
    </source>
</reference>
<dbReference type="InterPro" id="IPR002124">
    <property type="entry name" value="Cyt_c_oxidase_su5b"/>
</dbReference>
<dbReference type="GO" id="GO:0005740">
    <property type="term" value="C:mitochondrial envelope"/>
    <property type="evidence" value="ECO:0007669"/>
    <property type="project" value="InterPro"/>
</dbReference>
<dbReference type="AlphaFoldDB" id="A0A7J7JPJ2"/>
<keyword evidence="5" id="KW-1185">Reference proteome</keyword>
<name>A0A7J7JPJ2_BUGNE</name>
<feature type="binding site" evidence="3">
    <location>
        <position position="149"/>
    </location>
    <ligand>
        <name>Zn(2+)</name>
        <dbReference type="ChEBI" id="CHEBI:29105"/>
    </ligand>
</feature>
<keyword evidence="2 3" id="KW-0862">Zinc</keyword>
<organism evidence="4 5">
    <name type="scientific">Bugula neritina</name>
    <name type="common">Brown bryozoan</name>
    <name type="synonym">Sertularia neritina</name>
    <dbReference type="NCBI Taxonomy" id="10212"/>
    <lineage>
        <taxon>Eukaryota</taxon>
        <taxon>Metazoa</taxon>
        <taxon>Spiralia</taxon>
        <taxon>Lophotrochozoa</taxon>
        <taxon>Bryozoa</taxon>
        <taxon>Gymnolaemata</taxon>
        <taxon>Cheilostomatida</taxon>
        <taxon>Flustrina</taxon>
        <taxon>Buguloidea</taxon>
        <taxon>Bugulidae</taxon>
        <taxon>Bugula</taxon>
    </lineage>
</organism>
<dbReference type="PANTHER" id="PTHR10122:SF0">
    <property type="entry name" value="CYTOCHROME C OXIDASE SUBUNIT 5B, ISOFORM A-RELATED"/>
    <property type="match status" value="1"/>
</dbReference>
<dbReference type="PANTHER" id="PTHR10122">
    <property type="entry name" value="CYTOCHROME C OXIDASE SUBUNIT 5B, MITOCHONDRIAL"/>
    <property type="match status" value="1"/>
</dbReference>
<dbReference type="Gene3D" id="2.60.11.10">
    <property type="entry name" value="Cytochrome c oxidase, subunit Vb"/>
    <property type="match status" value="1"/>
</dbReference>
<evidence type="ECO:0000256" key="1">
    <source>
        <dbReference type="ARBA" id="ARBA00022723"/>
    </source>
</evidence>
<dbReference type="GO" id="GO:0046872">
    <property type="term" value="F:metal ion binding"/>
    <property type="evidence" value="ECO:0007669"/>
    <property type="project" value="UniProtKB-KW"/>
</dbReference>
<dbReference type="EMBL" id="VXIV02001973">
    <property type="protein sequence ID" value="KAF6028240.1"/>
    <property type="molecule type" value="Genomic_DNA"/>
</dbReference>
<dbReference type="PROSITE" id="PS51359">
    <property type="entry name" value="COX5B_2"/>
    <property type="match status" value="1"/>
</dbReference>